<name>A0ABU3I893_9ACTO</name>
<reference evidence="4 5" key="1">
    <citation type="submission" date="2023-06" db="EMBL/GenBank/DDBJ databases">
        <title>Draft genome sequence of Gleimia hominis type strain CCUG 57540T.</title>
        <authorList>
            <person name="Salva-Serra F."/>
            <person name="Cardew S."/>
            <person name="Jensie Markopoulos S."/>
            <person name="Ohlen M."/>
            <person name="Inganas E."/>
            <person name="Svensson-Stadler L."/>
            <person name="Moore E.R.B."/>
        </authorList>
    </citation>
    <scope>NUCLEOTIDE SEQUENCE [LARGE SCALE GENOMIC DNA]</scope>
    <source>
        <strain evidence="4 5">CCUG 57540</strain>
    </source>
</reference>
<evidence type="ECO:0000313" key="4">
    <source>
        <dbReference type="EMBL" id="MDT3766605.1"/>
    </source>
</evidence>
<dbReference type="SUPFAM" id="SSF56784">
    <property type="entry name" value="HAD-like"/>
    <property type="match status" value="2"/>
</dbReference>
<feature type="compositionally biased region" description="Basic and acidic residues" evidence="2">
    <location>
        <begin position="157"/>
        <end position="167"/>
    </location>
</feature>
<dbReference type="NCBIfam" id="TIGR01167">
    <property type="entry name" value="LPXTG_anchor"/>
    <property type="match status" value="1"/>
</dbReference>
<keyword evidence="3" id="KW-0812">Transmembrane</keyword>
<dbReference type="InterPro" id="IPR036412">
    <property type="entry name" value="HAD-like_sf"/>
</dbReference>
<comment type="caution">
    <text evidence="4">The sequence shown here is derived from an EMBL/GenBank/DDBJ whole genome shotgun (WGS) entry which is preliminary data.</text>
</comment>
<dbReference type="EMBL" id="JASXSX010000001">
    <property type="protein sequence ID" value="MDT3766605.1"/>
    <property type="molecule type" value="Genomic_DNA"/>
</dbReference>
<feature type="transmembrane region" description="Helical" evidence="3">
    <location>
        <begin position="46"/>
        <end position="64"/>
    </location>
</feature>
<evidence type="ECO:0000256" key="2">
    <source>
        <dbReference type="SAM" id="MobiDB-lite"/>
    </source>
</evidence>
<accession>A0ABU3I893</accession>
<keyword evidence="5" id="KW-1185">Reference proteome</keyword>
<dbReference type="PANTHER" id="PTHR31284">
    <property type="entry name" value="ACID PHOSPHATASE-LIKE PROTEIN"/>
    <property type="match status" value="1"/>
</dbReference>
<protein>
    <submittedName>
        <fullName evidence="4">HAD family acid phosphatase</fullName>
    </submittedName>
</protein>
<dbReference type="Pfam" id="PF03767">
    <property type="entry name" value="Acid_phosphat_B"/>
    <property type="match status" value="2"/>
</dbReference>
<proteinExistence type="predicted"/>
<evidence type="ECO:0000313" key="5">
    <source>
        <dbReference type="Proteomes" id="UP001247542"/>
    </source>
</evidence>
<feature type="transmembrane region" description="Helical" evidence="3">
    <location>
        <begin position="20"/>
        <end position="39"/>
    </location>
</feature>
<keyword evidence="3" id="KW-1133">Transmembrane helix</keyword>
<sequence>MSLAKVPDYCVPNLAHTGSTAIWAAGVSAILLIAGIFLLLRRRRNFGVVAAFAVLALVPMGLAAPQANAAEQAGTAKACPAGYHYDPARDNAGGVVSKPGATAPGANKPGATDPGANKPGGSKPGAGNEPGTSGPGTNKPGETPGSNPSEPPSGNDPNDKRSDADESWMKPQATYTLAADGSTGKTASGEQIINWDIAKKTVRAYYNADDKGIANKTQSPYISDVTAVVSKAAEQVADRCQAAVAAGKKPAAVFDSDDTTLFTYDMEDAYMHFMFTPDKQQAWFDGNQMPATPGMVDVVKRLSQAGCEIIGLTGRADSQKQYTVDNLAAAGYVDVQGEPAFNIDRFFTKFNKGAQMPQYLQDQGRCDMEKNKCTTVQFKAGTRQHIQEDLGYTIVGNFGDQWSDLQGGYAQQAVKLPNPSYYLPSPDLPEAEQADAAAGMAPAEYTWQVAADGSSGSVPGVTGDQVPNMDIVKATIREYYGSHLDEAGERVADLNDSQYAKESRALAKKNGEDLVKRCAAGVAKGQKPLAVFDVDDTMLLTYAMQESMDLNWSHEAEIDYLKTNYHSLPAVPGMVDVVKEAKNAGCSVAVLTGREAQLTDVTKRNLLEAGYPQFDQFVLKASSLKAELPDWVSCAQDKCTTVEYKSSVRKHFENDLGYRVVGNFGDQYSDLKGGASDRAYKVPNPAYYLP</sequence>
<feature type="compositionally biased region" description="Low complexity" evidence="2">
    <location>
        <begin position="140"/>
        <end position="156"/>
    </location>
</feature>
<dbReference type="RefSeq" id="WP_313271639.1">
    <property type="nucleotide sequence ID" value="NZ_JASXSX010000001.1"/>
</dbReference>
<dbReference type="InterPro" id="IPR005519">
    <property type="entry name" value="Acid_phosphat_B-like"/>
</dbReference>
<evidence type="ECO:0000256" key="1">
    <source>
        <dbReference type="ARBA" id="ARBA00022729"/>
    </source>
</evidence>
<keyword evidence="1" id="KW-0732">Signal</keyword>
<feature type="region of interest" description="Disordered" evidence="2">
    <location>
        <begin position="90"/>
        <end position="167"/>
    </location>
</feature>
<keyword evidence="3" id="KW-0472">Membrane</keyword>
<dbReference type="PANTHER" id="PTHR31284:SF10">
    <property type="entry name" value="ACID PHOSPHATASE-LIKE PROTEIN"/>
    <property type="match status" value="1"/>
</dbReference>
<dbReference type="Gene3D" id="3.40.50.1000">
    <property type="entry name" value="HAD superfamily/HAD-like"/>
    <property type="match status" value="2"/>
</dbReference>
<gene>
    <name evidence="4" type="ORF">QS713_00770</name>
</gene>
<dbReference type="Proteomes" id="UP001247542">
    <property type="component" value="Unassembled WGS sequence"/>
</dbReference>
<dbReference type="InterPro" id="IPR023214">
    <property type="entry name" value="HAD_sf"/>
</dbReference>
<organism evidence="4 5">
    <name type="scientific">Gleimia hominis</name>
    <dbReference type="NCBI Taxonomy" id="595468"/>
    <lineage>
        <taxon>Bacteria</taxon>
        <taxon>Bacillati</taxon>
        <taxon>Actinomycetota</taxon>
        <taxon>Actinomycetes</taxon>
        <taxon>Actinomycetales</taxon>
        <taxon>Actinomycetaceae</taxon>
        <taxon>Gleimia</taxon>
    </lineage>
</organism>
<evidence type="ECO:0000256" key="3">
    <source>
        <dbReference type="SAM" id="Phobius"/>
    </source>
</evidence>